<gene>
    <name evidence="2" type="ORF">GCM10009798_06310</name>
</gene>
<protein>
    <recommendedName>
        <fullName evidence="4">Secreted protein</fullName>
    </recommendedName>
</protein>
<proteinExistence type="predicted"/>
<keyword evidence="1" id="KW-0732">Signal</keyword>
<evidence type="ECO:0000256" key="1">
    <source>
        <dbReference type="SAM" id="SignalP"/>
    </source>
</evidence>
<reference evidence="3" key="1">
    <citation type="journal article" date="2019" name="Int. J. Syst. Evol. Microbiol.">
        <title>The Global Catalogue of Microorganisms (GCM) 10K type strain sequencing project: providing services to taxonomists for standard genome sequencing and annotation.</title>
        <authorList>
            <consortium name="The Broad Institute Genomics Platform"/>
            <consortium name="The Broad Institute Genome Sequencing Center for Infectious Disease"/>
            <person name="Wu L."/>
            <person name="Ma J."/>
        </authorList>
    </citation>
    <scope>NUCLEOTIDE SEQUENCE [LARGE SCALE GENOMIC DNA]</scope>
    <source>
        <strain evidence="3">JCM 15309</strain>
    </source>
</reference>
<sequence length="260" mass="25592">MLMRKSVWLAIPGSLALAGALAVSPGPATAAGSSTAYTCTGGDIPSGSYSSITVTGMCDVVPDAVINVAGNLNVATGAFFDAQSAPSTITVGKNVTAAAGSLMGLGCQPDGVHAGHPCAIEPDGHSVITVDGNITTTDADTVLLNGITVKGNVTLTGGGGVYPWPIKNNTIGGNVTASGITPEWFGLLFNHIGGNATLTNITSTDPEDEGFASVNVVLNTIGRNLNCNGLGPRLSGGFIPGAVNVVGGKATGQCVGLVGG</sequence>
<keyword evidence="3" id="KW-1185">Reference proteome</keyword>
<comment type="caution">
    <text evidence="2">The sequence shown here is derived from an EMBL/GenBank/DDBJ whole genome shotgun (WGS) entry which is preliminary data.</text>
</comment>
<organism evidence="2 3">
    <name type="scientific">Nocardioides panacihumi</name>
    <dbReference type="NCBI Taxonomy" id="400774"/>
    <lineage>
        <taxon>Bacteria</taxon>
        <taxon>Bacillati</taxon>
        <taxon>Actinomycetota</taxon>
        <taxon>Actinomycetes</taxon>
        <taxon>Propionibacteriales</taxon>
        <taxon>Nocardioidaceae</taxon>
        <taxon>Nocardioides</taxon>
    </lineage>
</organism>
<dbReference type="EMBL" id="BAAAPB010000001">
    <property type="protein sequence ID" value="GAA1949815.1"/>
    <property type="molecule type" value="Genomic_DNA"/>
</dbReference>
<dbReference type="Proteomes" id="UP001500571">
    <property type="component" value="Unassembled WGS sequence"/>
</dbReference>
<evidence type="ECO:0008006" key="4">
    <source>
        <dbReference type="Google" id="ProtNLM"/>
    </source>
</evidence>
<name>A0ABP5BQH9_9ACTN</name>
<evidence type="ECO:0000313" key="2">
    <source>
        <dbReference type="EMBL" id="GAA1949815.1"/>
    </source>
</evidence>
<accession>A0ABP5BQH9</accession>
<feature type="signal peptide" evidence="1">
    <location>
        <begin position="1"/>
        <end position="30"/>
    </location>
</feature>
<evidence type="ECO:0000313" key="3">
    <source>
        <dbReference type="Proteomes" id="UP001500571"/>
    </source>
</evidence>
<feature type="chain" id="PRO_5047246315" description="Secreted protein" evidence="1">
    <location>
        <begin position="31"/>
        <end position="260"/>
    </location>
</feature>